<comment type="caution">
    <text evidence="5">The sequence shown here is derived from an EMBL/GenBank/DDBJ whole genome shotgun (WGS) entry which is preliminary data.</text>
</comment>
<dbReference type="Gene3D" id="1.10.150.240">
    <property type="entry name" value="Putative phosphatase, domain 2"/>
    <property type="match status" value="1"/>
</dbReference>
<dbReference type="InterPro" id="IPR023214">
    <property type="entry name" value="HAD_sf"/>
</dbReference>
<name>A0A7W8EAA2_9BACT</name>
<organism evidence="5 6">
    <name type="scientific">Granulicella mallensis</name>
    <dbReference type="NCBI Taxonomy" id="940614"/>
    <lineage>
        <taxon>Bacteria</taxon>
        <taxon>Pseudomonadati</taxon>
        <taxon>Acidobacteriota</taxon>
        <taxon>Terriglobia</taxon>
        <taxon>Terriglobales</taxon>
        <taxon>Acidobacteriaceae</taxon>
        <taxon>Granulicella</taxon>
    </lineage>
</organism>
<gene>
    <name evidence="5" type="ORF">HDF15_002844</name>
</gene>
<protein>
    <recommendedName>
        <fullName evidence="4">phosphoglycolate phosphatase</fullName>
        <ecNumber evidence="4">3.1.3.18</ecNumber>
    </recommendedName>
</protein>
<comment type="pathway">
    <text evidence="2">Organic acid metabolism; glycolate biosynthesis; glycolate from 2-phosphoglycolate: step 1/1.</text>
</comment>
<dbReference type="AlphaFoldDB" id="A0A7W8EAA2"/>
<dbReference type="GO" id="GO:0005829">
    <property type="term" value="C:cytosol"/>
    <property type="evidence" value="ECO:0007669"/>
    <property type="project" value="TreeGrafter"/>
</dbReference>
<evidence type="ECO:0000256" key="3">
    <source>
        <dbReference type="ARBA" id="ARBA00006171"/>
    </source>
</evidence>
<dbReference type="PANTHER" id="PTHR43434">
    <property type="entry name" value="PHOSPHOGLYCOLATE PHOSPHATASE"/>
    <property type="match status" value="1"/>
</dbReference>
<dbReference type="RefSeq" id="WP_184256420.1">
    <property type="nucleotide sequence ID" value="NZ_JACHIO010000011.1"/>
</dbReference>
<dbReference type="PANTHER" id="PTHR43434:SF1">
    <property type="entry name" value="PHOSPHOGLYCOLATE PHOSPHATASE"/>
    <property type="match status" value="1"/>
</dbReference>
<dbReference type="GO" id="GO:0008967">
    <property type="term" value="F:phosphoglycolate phosphatase activity"/>
    <property type="evidence" value="ECO:0007669"/>
    <property type="project" value="UniProtKB-EC"/>
</dbReference>
<dbReference type="Proteomes" id="UP000584867">
    <property type="component" value="Unassembled WGS sequence"/>
</dbReference>
<evidence type="ECO:0000256" key="2">
    <source>
        <dbReference type="ARBA" id="ARBA00004818"/>
    </source>
</evidence>
<comment type="catalytic activity">
    <reaction evidence="1">
        <text>2-phosphoglycolate + H2O = glycolate + phosphate</text>
        <dbReference type="Rhea" id="RHEA:14369"/>
        <dbReference type="ChEBI" id="CHEBI:15377"/>
        <dbReference type="ChEBI" id="CHEBI:29805"/>
        <dbReference type="ChEBI" id="CHEBI:43474"/>
        <dbReference type="ChEBI" id="CHEBI:58033"/>
        <dbReference type="EC" id="3.1.3.18"/>
    </reaction>
</comment>
<dbReference type="Gene3D" id="3.40.50.1000">
    <property type="entry name" value="HAD superfamily/HAD-like"/>
    <property type="match status" value="1"/>
</dbReference>
<dbReference type="SUPFAM" id="SSF56784">
    <property type="entry name" value="HAD-like"/>
    <property type="match status" value="1"/>
</dbReference>
<dbReference type="Pfam" id="PF13419">
    <property type="entry name" value="HAD_2"/>
    <property type="match status" value="1"/>
</dbReference>
<evidence type="ECO:0000256" key="4">
    <source>
        <dbReference type="ARBA" id="ARBA00013078"/>
    </source>
</evidence>
<proteinExistence type="inferred from homology"/>
<sequence length="232" mass="25251">MPVPRFLVFDLDGTLINSSLDLCNSVNAMLEHLGKPPLPNAVIASYIGDGAAMLVRRALGDPGDLDASTHDESVVREALEFFLSYYRVHKLDNTVVYDGVLASLEQIRNRHPQILMAVLTNKPVGPSLDICRQLGLEPFFFQNYGGDSFPTKKPDPQGLQTLIAEANARLDQPLRTDEIVMIGDTDVDVLTGRSCGVRTLGCGFGLSPHALAAAQPDVFVEHASEWPRVLGL</sequence>
<dbReference type="EMBL" id="JACHIO010000011">
    <property type="protein sequence ID" value="MBB5064486.1"/>
    <property type="molecule type" value="Genomic_DNA"/>
</dbReference>
<keyword evidence="5" id="KW-0378">Hydrolase</keyword>
<dbReference type="GO" id="GO:0006281">
    <property type="term" value="P:DNA repair"/>
    <property type="evidence" value="ECO:0007669"/>
    <property type="project" value="TreeGrafter"/>
</dbReference>
<evidence type="ECO:0000313" key="6">
    <source>
        <dbReference type="Proteomes" id="UP000584867"/>
    </source>
</evidence>
<reference evidence="5 6" key="1">
    <citation type="submission" date="2020-08" db="EMBL/GenBank/DDBJ databases">
        <title>Genomic Encyclopedia of Type Strains, Phase IV (KMG-V): Genome sequencing to study the core and pangenomes of soil and plant-associated prokaryotes.</title>
        <authorList>
            <person name="Whitman W."/>
        </authorList>
    </citation>
    <scope>NUCLEOTIDE SEQUENCE [LARGE SCALE GENOMIC DNA]</scope>
    <source>
        <strain evidence="5 6">X5P3</strain>
    </source>
</reference>
<dbReference type="InterPro" id="IPR050155">
    <property type="entry name" value="HAD-like_hydrolase_sf"/>
</dbReference>
<evidence type="ECO:0000313" key="5">
    <source>
        <dbReference type="EMBL" id="MBB5064486.1"/>
    </source>
</evidence>
<dbReference type="SFLD" id="SFLDS00003">
    <property type="entry name" value="Haloacid_Dehalogenase"/>
    <property type="match status" value="1"/>
</dbReference>
<dbReference type="InterPro" id="IPR041492">
    <property type="entry name" value="HAD_2"/>
</dbReference>
<evidence type="ECO:0000256" key="1">
    <source>
        <dbReference type="ARBA" id="ARBA00000830"/>
    </source>
</evidence>
<dbReference type="SFLD" id="SFLDG01129">
    <property type="entry name" value="C1.5:_HAD__Beta-PGM__Phosphata"/>
    <property type="match status" value="1"/>
</dbReference>
<accession>A0A7W8EAA2</accession>
<comment type="similarity">
    <text evidence="3">Belongs to the HAD-like hydrolase superfamily. CbbY/CbbZ/Gph/YieH family.</text>
</comment>
<dbReference type="EC" id="3.1.3.18" evidence="4"/>
<dbReference type="InterPro" id="IPR023198">
    <property type="entry name" value="PGP-like_dom2"/>
</dbReference>
<dbReference type="InterPro" id="IPR036412">
    <property type="entry name" value="HAD-like_sf"/>
</dbReference>